<accession>A0ACB9LMK0</accession>
<proteinExistence type="predicted"/>
<keyword evidence="2" id="KW-1185">Reference proteome</keyword>
<dbReference type="EMBL" id="CM042890">
    <property type="protein sequence ID" value="KAI4312585.1"/>
    <property type="molecule type" value="Genomic_DNA"/>
</dbReference>
<evidence type="ECO:0000313" key="1">
    <source>
        <dbReference type="EMBL" id="KAI4312585.1"/>
    </source>
</evidence>
<sequence length="114" mass="12769">MFDEDDEDSDSDAIAEKKISETSQWGTGELTEATGRKTGGCGKPSDRQRKNDCYAVVESGLWGWQCKSSAIAKENCALKCLSPACYELVYEVIRREGLYQRPRVSLLLAKILNW</sequence>
<dbReference type="Proteomes" id="UP001057402">
    <property type="component" value="Chromosome 11"/>
</dbReference>
<evidence type="ECO:0000313" key="2">
    <source>
        <dbReference type="Proteomes" id="UP001057402"/>
    </source>
</evidence>
<comment type="caution">
    <text evidence="1">The sequence shown here is derived from an EMBL/GenBank/DDBJ whole genome shotgun (WGS) entry which is preliminary data.</text>
</comment>
<organism evidence="1 2">
    <name type="scientific">Melastoma candidum</name>
    <dbReference type="NCBI Taxonomy" id="119954"/>
    <lineage>
        <taxon>Eukaryota</taxon>
        <taxon>Viridiplantae</taxon>
        <taxon>Streptophyta</taxon>
        <taxon>Embryophyta</taxon>
        <taxon>Tracheophyta</taxon>
        <taxon>Spermatophyta</taxon>
        <taxon>Magnoliopsida</taxon>
        <taxon>eudicotyledons</taxon>
        <taxon>Gunneridae</taxon>
        <taxon>Pentapetalae</taxon>
        <taxon>rosids</taxon>
        <taxon>malvids</taxon>
        <taxon>Myrtales</taxon>
        <taxon>Melastomataceae</taxon>
        <taxon>Melastomatoideae</taxon>
        <taxon>Melastomateae</taxon>
        <taxon>Melastoma</taxon>
    </lineage>
</organism>
<reference evidence="2" key="1">
    <citation type="journal article" date="2023" name="Front. Plant Sci.">
        <title>Chromosomal-level genome assembly of Melastoma candidum provides insights into trichome evolution.</title>
        <authorList>
            <person name="Zhong Y."/>
            <person name="Wu W."/>
            <person name="Sun C."/>
            <person name="Zou P."/>
            <person name="Liu Y."/>
            <person name="Dai S."/>
            <person name="Zhou R."/>
        </authorList>
    </citation>
    <scope>NUCLEOTIDE SEQUENCE [LARGE SCALE GENOMIC DNA]</scope>
</reference>
<name>A0ACB9LMK0_9MYRT</name>
<protein>
    <submittedName>
        <fullName evidence="1">Uncharacterized protein</fullName>
    </submittedName>
</protein>
<gene>
    <name evidence="1" type="ORF">MLD38_037390</name>
</gene>